<dbReference type="AlphaFoldDB" id="A0A1X6PFA2"/>
<evidence type="ECO:0000313" key="1">
    <source>
        <dbReference type="EMBL" id="OSX79534.1"/>
    </source>
</evidence>
<sequence>MSYRPSLEVHPRLNGAPTTIYIILPSDHVRRDFENRRNYDLFLLAGGRSAVKRRWHPEFCDSRFCRDRAAARKAAPQHRAFVIEGVDLRSDDEIEVDLGSRGVLRDVTVGMESFAGHSAGVQADESVHAGDLTLQCSRGGLQIGTLDARHWLPHKHEPISWHIDGRPALKVARLTLVRIPTRPAGRHPRHGRSEQLPGQKYAAADGVVTFMLLPVCCSDDFVCNLGRSASAGGVCMLYLPWLFRHRTSRIAVRPFGLAGPDVNSDLYLEAIMDDLVQGATEGWMVTDPDGVRLLIGDYKQVSRMGNLMGHMANDGSRYATSASSRDIALIQTTSRTLAVVGAVHDVLEEENFMEP</sequence>
<evidence type="ECO:0000313" key="2">
    <source>
        <dbReference type="Proteomes" id="UP000218209"/>
    </source>
</evidence>
<gene>
    <name evidence="1" type="ORF">BU14_0075s0024</name>
</gene>
<dbReference type="EMBL" id="KV918789">
    <property type="protein sequence ID" value="OSX79534.1"/>
    <property type="molecule type" value="Genomic_DNA"/>
</dbReference>
<reference evidence="1 2" key="1">
    <citation type="submission" date="2017-03" db="EMBL/GenBank/DDBJ databases">
        <title>WGS assembly of Porphyra umbilicalis.</title>
        <authorList>
            <person name="Brawley S.H."/>
            <person name="Blouin N.A."/>
            <person name="Ficko-Blean E."/>
            <person name="Wheeler G.L."/>
            <person name="Lohr M."/>
            <person name="Goodson H.V."/>
            <person name="Jenkins J.W."/>
            <person name="Blaby-Haas C.E."/>
            <person name="Helliwell K.E."/>
            <person name="Chan C."/>
            <person name="Marriage T."/>
            <person name="Bhattacharya D."/>
            <person name="Klein A.S."/>
            <person name="Badis Y."/>
            <person name="Brodie J."/>
            <person name="Cao Y."/>
            <person name="Collen J."/>
            <person name="Dittami S.M."/>
            <person name="Gachon C.M."/>
            <person name="Green B.R."/>
            <person name="Karpowicz S."/>
            <person name="Kim J.W."/>
            <person name="Kudahl U."/>
            <person name="Lin S."/>
            <person name="Michel G."/>
            <person name="Mittag M."/>
            <person name="Olson B.J."/>
            <person name="Pangilinan J."/>
            <person name="Peng Y."/>
            <person name="Qiu H."/>
            <person name="Shu S."/>
            <person name="Singer J.T."/>
            <person name="Smith A.G."/>
            <person name="Sprecher B.N."/>
            <person name="Wagner V."/>
            <person name="Wang W."/>
            <person name="Wang Z.-Y."/>
            <person name="Yan J."/>
            <person name="Yarish C."/>
            <person name="Zoeuner-Riek S."/>
            <person name="Zhuang Y."/>
            <person name="Zou Y."/>
            <person name="Lindquist E.A."/>
            <person name="Grimwood J."/>
            <person name="Barry K."/>
            <person name="Rokhsar D.S."/>
            <person name="Schmutz J."/>
            <person name="Stiller J.W."/>
            <person name="Grossman A.R."/>
            <person name="Prochnik S.E."/>
        </authorList>
    </citation>
    <scope>NUCLEOTIDE SEQUENCE [LARGE SCALE GENOMIC DNA]</scope>
    <source>
        <strain evidence="1">4086291</strain>
    </source>
</reference>
<accession>A0A1X6PFA2</accession>
<proteinExistence type="predicted"/>
<protein>
    <submittedName>
        <fullName evidence="1">Uncharacterized protein</fullName>
    </submittedName>
</protein>
<organism evidence="1 2">
    <name type="scientific">Porphyra umbilicalis</name>
    <name type="common">Purple laver</name>
    <name type="synonym">Red alga</name>
    <dbReference type="NCBI Taxonomy" id="2786"/>
    <lineage>
        <taxon>Eukaryota</taxon>
        <taxon>Rhodophyta</taxon>
        <taxon>Bangiophyceae</taxon>
        <taxon>Bangiales</taxon>
        <taxon>Bangiaceae</taxon>
        <taxon>Porphyra</taxon>
    </lineage>
</organism>
<keyword evidence="2" id="KW-1185">Reference proteome</keyword>
<dbReference type="Proteomes" id="UP000218209">
    <property type="component" value="Unassembled WGS sequence"/>
</dbReference>
<name>A0A1X6PFA2_PORUM</name>